<evidence type="ECO:0000256" key="2">
    <source>
        <dbReference type="ARBA" id="ARBA00022679"/>
    </source>
</evidence>
<protein>
    <submittedName>
        <fullName evidence="4">SAM-dependent methyltransferase</fullName>
        <ecNumber evidence="4">2.1.1.-</ecNumber>
    </submittedName>
</protein>
<reference evidence="4" key="1">
    <citation type="submission" date="2022-05" db="EMBL/GenBank/DDBJ databases">
        <authorList>
            <person name="Pankratov T."/>
        </authorList>
    </citation>
    <scope>NUCLEOTIDE SEQUENCE</scope>
    <source>
        <strain evidence="4">BP6-180914</strain>
    </source>
</reference>
<dbReference type="AlphaFoldDB" id="A0AA41Z069"/>
<sequence length="399" mass="42230">MTTLLGELRTLIATEGPISVERFMALALGHPRYGYYMTRDPLGTAGDFTTAPEISQMFGELIGLWAAEVWHAMGRPEPVRFVELGPGRGTLMADALRAARALPPFRAALDVHLVETSPVLRQAQERSLAVHPVGVTWHGTVDTLPDGPAIILANEFFDALPVRQFVRTSRGFCERLVGLDVDGALVFGLAAEPVSLGDPGVPDSRTHRSADAEPQPLSTRERGASGRRANAVGLPGQEQALPNAPVLEVGFAAQSILRGLAQRMVRQGGALLVIDYGHTRSGFAETLQAVKRHRFVDPLAEPGEADLTAHVDFAALARVAKVEGARVHGPVSQGHFLGTLGLAARAEALSRTAAPEQAAAIEAAVTRLAGPDPGMGDLFKVLAVTHAALPPPPGFSSEI</sequence>
<dbReference type="Gene3D" id="3.40.50.12710">
    <property type="match status" value="1"/>
</dbReference>
<keyword evidence="5" id="KW-1185">Reference proteome</keyword>
<dbReference type="SUPFAM" id="SSF53335">
    <property type="entry name" value="S-adenosyl-L-methionine-dependent methyltransferases"/>
    <property type="match status" value="1"/>
</dbReference>
<accession>A0AA41Z069</accession>
<keyword evidence="1 4" id="KW-0489">Methyltransferase</keyword>
<gene>
    <name evidence="4" type="ORF">M8523_08815</name>
</gene>
<keyword evidence="2 4" id="KW-0808">Transferase</keyword>
<dbReference type="Proteomes" id="UP001165667">
    <property type="component" value="Unassembled WGS sequence"/>
</dbReference>
<dbReference type="InterPro" id="IPR038375">
    <property type="entry name" value="NDUFAF7_sf"/>
</dbReference>
<dbReference type="EC" id="2.1.1.-" evidence="4"/>
<evidence type="ECO:0000256" key="3">
    <source>
        <dbReference type="SAM" id="MobiDB-lite"/>
    </source>
</evidence>
<proteinExistence type="predicted"/>
<dbReference type="InterPro" id="IPR029063">
    <property type="entry name" value="SAM-dependent_MTases_sf"/>
</dbReference>
<dbReference type="PANTHER" id="PTHR12049">
    <property type="entry name" value="PROTEIN ARGININE METHYLTRANSFERASE NDUFAF7, MITOCHONDRIAL"/>
    <property type="match status" value="1"/>
</dbReference>
<name>A0AA41Z069_9HYPH</name>
<comment type="caution">
    <text evidence="4">The sequence shown here is derived from an EMBL/GenBank/DDBJ whole genome shotgun (WGS) entry which is preliminary data.</text>
</comment>
<organism evidence="4 5">
    <name type="scientific">Lichenifustis flavocetrariae</name>
    <dbReference type="NCBI Taxonomy" id="2949735"/>
    <lineage>
        <taxon>Bacteria</taxon>
        <taxon>Pseudomonadati</taxon>
        <taxon>Pseudomonadota</taxon>
        <taxon>Alphaproteobacteria</taxon>
        <taxon>Hyphomicrobiales</taxon>
        <taxon>Lichenihabitantaceae</taxon>
        <taxon>Lichenifustis</taxon>
    </lineage>
</organism>
<feature type="region of interest" description="Disordered" evidence="3">
    <location>
        <begin position="197"/>
        <end position="228"/>
    </location>
</feature>
<dbReference type="Pfam" id="PF02636">
    <property type="entry name" value="Methyltransf_28"/>
    <property type="match status" value="1"/>
</dbReference>
<dbReference type="GO" id="GO:0032259">
    <property type="term" value="P:methylation"/>
    <property type="evidence" value="ECO:0007669"/>
    <property type="project" value="UniProtKB-KW"/>
</dbReference>
<dbReference type="EMBL" id="JAMOIM010000004">
    <property type="protein sequence ID" value="MCW6508123.1"/>
    <property type="molecule type" value="Genomic_DNA"/>
</dbReference>
<evidence type="ECO:0000256" key="1">
    <source>
        <dbReference type="ARBA" id="ARBA00022603"/>
    </source>
</evidence>
<evidence type="ECO:0000313" key="5">
    <source>
        <dbReference type="Proteomes" id="UP001165667"/>
    </source>
</evidence>
<dbReference type="RefSeq" id="WP_282584467.1">
    <property type="nucleotide sequence ID" value="NZ_JAMOIM010000004.1"/>
</dbReference>
<dbReference type="InterPro" id="IPR003788">
    <property type="entry name" value="NDUFAF7"/>
</dbReference>
<dbReference type="PANTHER" id="PTHR12049:SF7">
    <property type="entry name" value="PROTEIN ARGININE METHYLTRANSFERASE NDUFAF7, MITOCHONDRIAL"/>
    <property type="match status" value="1"/>
</dbReference>
<evidence type="ECO:0000313" key="4">
    <source>
        <dbReference type="EMBL" id="MCW6508123.1"/>
    </source>
</evidence>
<dbReference type="GO" id="GO:0035243">
    <property type="term" value="F:protein-arginine omega-N symmetric methyltransferase activity"/>
    <property type="evidence" value="ECO:0007669"/>
    <property type="project" value="TreeGrafter"/>
</dbReference>